<dbReference type="Proteomes" id="UP000321057">
    <property type="component" value="Unassembled WGS sequence"/>
</dbReference>
<name>A0ABQ0XY41_STAGA</name>
<evidence type="ECO:0000313" key="2">
    <source>
        <dbReference type="EMBL" id="GEQ04247.1"/>
    </source>
</evidence>
<dbReference type="SUPFAM" id="SSF55347">
    <property type="entry name" value="Glyceraldehyde-3-phosphate dehydrogenase-like, C-terminal domain"/>
    <property type="match status" value="1"/>
</dbReference>
<dbReference type="InterPro" id="IPR052515">
    <property type="entry name" value="Gfo/Idh/MocA_Oxidoreductase"/>
</dbReference>
<organism evidence="2 3">
    <name type="scientific">Staphylococcus gallinarum</name>
    <dbReference type="NCBI Taxonomy" id="1293"/>
    <lineage>
        <taxon>Bacteria</taxon>
        <taxon>Bacillati</taxon>
        <taxon>Bacillota</taxon>
        <taxon>Bacilli</taxon>
        <taxon>Bacillales</taxon>
        <taxon>Staphylococcaceae</taxon>
        <taxon>Staphylococcus</taxon>
    </lineage>
</organism>
<sequence length="397" mass="46216">MKKTVSIVLIGINGYGRNYLEELLFKKNESIILNGVVDINAESSEFYDELIKRNISIYNSIERFYENNTADLSIISTPIHLHKYHACLCMNNNSHVLCEKPVTANYDDIHEMERIRDKTGKFLAIGFNWSFINSILELKKDIIDKKFGKPIRVKSMVQWPRNEIYYNRSSWAGKKFSSDNSMIFDSVANNATAHFLHNLFYLNGDHINTSVSLNTIEYELYRVNNIETFDTCALHIKSKKNIDIFFYASHATKNVRNPCFELEFEKATIKYDPDKGYENITAFFKDGLQKTYMNPEAKSHLTKLYVCIDAILTNNYRIPCGLEAATPHVLCIKTLHGSFSKINLFPKSLIRYSEQQKQYWVNNLDKDLEYCYSHWILPNDADIKWSKKNNKVNDVFS</sequence>
<dbReference type="Gene3D" id="3.40.50.720">
    <property type="entry name" value="NAD(P)-binding Rossmann-like Domain"/>
    <property type="match status" value="1"/>
</dbReference>
<comment type="caution">
    <text evidence="2">The sequence shown here is derived from an EMBL/GenBank/DDBJ whole genome shotgun (WGS) entry which is preliminary data.</text>
</comment>
<keyword evidence="3" id="KW-1185">Reference proteome</keyword>
<feature type="domain" description="Gfo/Idh/MocA-like oxidoreductase N-terminal" evidence="1">
    <location>
        <begin position="6"/>
        <end position="127"/>
    </location>
</feature>
<reference evidence="2 3" key="1">
    <citation type="submission" date="2019-07" db="EMBL/GenBank/DDBJ databases">
        <title>Whole genome shotgun sequence of Staphylococcus gallinarum NBRC 109767.</title>
        <authorList>
            <person name="Hosoyama A."/>
            <person name="Uohara A."/>
            <person name="Ohji S."/>
            <person name="Ichikawa N."/>
        </authorList>
    </citation>
    <scope>NUCLEOTIDE SEQUENCE [LARGE SCALE GENOMIC DNA]</scope>
    <source>
        <strain evidence="2 3">NBRC 109767</strain>
    </source>
</reference>
<evidence type="ECO:0000259" key="1">
    <source>
        <dbReference type="Pfam" id="PF01408"/>
    </source>
</evidence>
<dbReference type="Gene3D" id="3.30.360.10">
    <property type="entry name" value="Dihydrodipicolinate Reductase, domain 2"/>
    <property type="match status" value="1"/>
</dbReference>
<dbReference type="InterPro" id="IPR000683">
    <property type="entry name" value="Gfo/Idh/MocA-like_OxRdtase_N"/>
</dbReference>
<protein>
    <submittedName>
        <fullName evidence="2">Oxidoreductase</fullName>
    </submittedName>
</protein>
<dbReference type="PANTHER" id="PTHR43249:SF1">
    <property type="entry name" value="D-GLUCOSIDE 3-DEHYDROGENASE"/>
    <property type="match status" value="1"/>
</dbReference>
<dbReference type="PANTHER" id="PTHR43249">
    <property type="entry name" value="UDP-N-ACETYL-2-AMINO-2-DEOXY-D-GLUCURONATE OXIDASE"/>
    <property type="match status" value="1"/>
</dbReference>
<dbReference type="SUPFAM" id="SSF51735">
    <property type="entry name" value="NAD(P)-binding Rossmann-fold domains"/>
    <property type="match status" value="1"/>
</dbReference>
<dbReference type="Pfam" id="PF01408">
    <property type="entry name" value="GFO_IDH_MocA"/>
    <property type="match status" value="1"/>
</dbReference>
<accession>A0ABQ0XY41</accession>
<dbReference type="EMBL" id="BKAX01000001">
    <property type="protein sequence ID" value="GEQ04247.1"/>
    <property type="molecule type" value="Genomic_DNA"/>
</dbReference>
<dbReference type="GeneID" id="93846139"/>
<dbReference type="InterPro" id="IPR036291">
    <property type="entry name" value="NAD(P)-bd_dom_sf"/>
</dbReference>
<evidence type="ECO:0000313" key="3">
    <source>
        <dbReference type="Proteomes" id="UP000321057"/>
    </source>
</evidence>
<dbReference type="RefSeq" id="WP_042738007.1">
    <property type="nucleotide sequence ID" value="NZ_BKAX01000001.1"/>
</dbReference>
<proteinExistence type="predicted"/>
<gene>
    <name evidence="2" type="ORF">SGA02_00750</name>
</gene>